<evidence type="ECO:0000313" key="1">
    <source>
        <dbReference type="EMBL" id="KAJ8118066.1"/>
    </source>
</evidence>
<sequence>MQLTQFYLATAALFSTALAIPAGKPTGGPASAQVTIYSGPYTCASADSPPPKDGSAGTAKVVNIAETQCVIVNIPFGGAFTATLTAPPKTGAPGCYIQIFSQQGCGVTLQNQYHGFPFDGTTLGSTVGCASPPVQSYGALQITCG</sequence>
<protein>
    <submittedName>
        <fullName evidence="1">Uncharacterized protein</fullName>
    </submittedName>
</protein>
<keyword evidence="2" id="KW-1185">Reference proteome</keyword>
<comment type="caution">
    <text evidence="1">The sequence shown here is derived from an EMBL/GenBank/DDBJ whole genome shotgun (WGS) entry which is preliminary data.</text>
</comment>
<evidence type="ECO:0000313" key="2">
    <source>
        <dbReference type="Proteomes" id="UP001153331"/>
    </source>
</evidence>
<proteinExistence type="predicted"/>
<dbReference type="Proteomes" id="UP001153331">
    <property type="component" value="Unassembled WGS sequence"/>
</dbReference>
<gene>
    <name evidence="1" type="ORF">OPT61_g873</name>
</gene>
<accession>A0ACC2IS84</accession>
<dbReference type="EMBL" id="JAPHNI010000031">
    <property type="protein sequence ID" value="KAJ8118066.1"/>
    <property type="molecule type" value="Genomic_DNA"/>
</dbReference>
<name>A0ACC2IS84_9PLEO</name>
<organism evidence="1 2">
    <name type="scientific">Boeremia exigua</name>
    <dbReference type="NCBI Taxonomy" id="749465"/>
    <lineage>
        <taxon>Eukaryota</taxon>
        <taxon>Fungi</taxon>
        <taxon>Dikarya</taxon>
        <taxon>Ascomycota</taxon>
        <taxon>Pezizomycotina</taxon>
        <taxon>Dothideomycetes</taxon>
        <taxon>Pleosporomycetidae</taxon>
        <taxon>Pleosporales</taxon>
        <taxon>Pleosporineae</taxon>
        <taxon>Didymellaceae</taxon>
        <taxon>Boeremia</taxon>
    </lineage>
</organism>
<reference evidence="1" key="1">
    <citation type="submission" date="2022-11" db="EMBL/GenBank/DDBJ databases">
        <title>Genome Sequence of Boeremia exigua.</title>
        <authorList>
            <person name="Buettner E."/>
        </authorList>
    </citation>
    <scope>NUCLEOTIDE SEQUENCE</scope>
    <source>
        <strain evidence="1">CU02</strain>
    </source>
</reference>